<dbReference type="PANTHER" id="PTHR31276:SF6">
    <property type="entry name" value="PROTEIN MIZU-KUSSEI 1"/>
    <property type="match status" value="1"/>
</dbReference>
<evidence type="ECO:0000313" key="2">
    <source>
        <dbReference type="EMBL" id="VVW49873.1"/>
    </source>
</evidence>
<gene>
    <name evidence="2" type="ORF">NYM_LOCUS22399</name>
</gene>
<dbReference type="Gramene" id="NC6G0258540.1">
    <property type="protein sequence ID" value="NC6G0258540.1:cds"/>
    <property type="gene ID" value="NC6G0258540"/>
</dbReference>
<evidence type="ECO:0008006" key="3">
    <source>
        <dbReference type="Google" id="ProtNLM"/>
    </source>
</evidence>
<dbReference type="GO" id="GO:0010274">
    <property type="term" value="P:hydrotropism"/>
    <property type="evidence" value="ECO:0007669"/>
    <property type="project" value="InterPro"/>
</dbReference>
<sequence>MQRPAIYRRSTSRSSRITTSEESSSFSPISNTSPSQKSPAPTAPSPTSLAHLLRFSLVQCCSPASTATIPATTPSFLDSSPDDRPSFSGTIVTGTIYGHRRGYIRLCLQQDRLATAPPLLLHLAIPTKLLAQEMSSGIVRIALECNRQRDGSRDDSGGEPPLHAVPIWTTFCNGRRFGFAVQKRLTEKDRLVLNAVQSTSVGAGAIPSEDGEVMYLRAGFRRVVGSSDSESYHLINPDEAGGQELSIFLLRTG</sequence>
<organism evidence="2">
    <name type="scientific">Nymphaea colorata</name>
    <name type="common">pocket water lily</name>
    <dbReference type="NCBI Taxonomy" id="210225"/>
    <lineage>
        <taxon>Eukaryota</taxon>
        <taxon>Viridiplantae</taxon>
        <taxon>Streptophyta</taxon>
        <taxon>Embryophyta</taxon>
        <taxon>Tracheophyta</taxon>
        <taxon>Spermatophyta</taxon>
        <taxon>Magnoliopsida</taxon>
        <taxon>Nymphaeales</taxon>
        <taxon>Nymphaeaceae</taxon>
        <taxon>Nymphaea</taxon>
    </lineage>
</organism>
<feature type="region of interest" description="Disordered" evidence="1">
    <location>
        <begin position="1"/>
        <end position="46"/>
    </location>
</feature>
<name>A0A5K1EFY4_9MAGN</name>
<dbReference type="OrthoDB" id="774785at2759"/>
<proteinExistence type="predicted"/>
<dbReference type="InterPro" id="IPR006460">
    <property type="entry name" value="MIZ1-like_pln"/>
</dbReference>
<feature type="compositionally biased region" description="Low complexity" evidence="1">
    <location>
        <begin position="8"/>
        <end position="46"/>
    </location>
</feature>
<dbReference type="NCBIfam" id="TIGR01570">
    <property type="entry name" value="A_thal_3588"/>
    <property type="match status" value="1"/>
</dbReference>
<evidence type="ECO:0000256" key="1">
    <source>
        <dbReference type="SAM" id="MobiDB-lite"/>
    </source>
</evidence>
<dbReference type="PANTHER" id="PTHR31276">
    <property type="match status" value="1"/>
</dbReference>
<accession>A0A5K1EFY4</accession>
<dbReference type="AlphaFoldDB" id="A0A5K1EFY4"/>
<dbReference type="OMA" id="RISLECH"/>
<dbReference type="Pfam" id="PF04759">
    <property type="entry name" value="DUF617"/>
    <property type="match status" value="1"/>
</dbReference>
<dbReference type="EMBL" id="LR721784">
    <property type="protein sequence ID" value="VVW49873.1"/>
    <property type="molecule type" value="Genomic_DNA"/>
</dbReference>
<protein>
    <recommendedName>
        <fullName evidence="3">Protein MIZU-KUSSEI 1</fullName>
    </recommendedName>
</protein>
<reference evidence="2" key="1">
    <citation type="submission" date="2019-09" db="EMBL/GenBank/DDBJ databases">
        <authorList>
            <person name="Zhang L."/>
        </authorList>
    </citation>
    <scope>NUCLEOTIDE SEQUENCE</scope>
</reference>